<dbReference type="InterPro" id="IPR018490">
    <property type="entry name" value="cNMP-bd_dom_sf"/>
</dbReference>
<proteinExistence type="predicted"/>
<evidence type="ECO:0000313" key="3">
    <source>
        <dbReference type="Proteomes" id="UP000261174"/>
    </source>
</evidence>
<feature type="domain" description="Cyclic nucleotide-binding" evidence="1">
    <location>
        <begin position="42"/>
        <end position="127"/>
    </location>
</feature>
<organism evidence="2 3">
    <name type="scientific">Chitinophaga silvisoli</name>
    <dbReference type="NCBI Taxonomy" id="2291814"/>
    <lineage>
        <taxon>Bacteria</taxon>
        <taxon>Pseudomonadati</taxon>
        <taxon>Bacteroidota</taxon>
        <taxon>Chitinophagia</taxon>
        <taxon>Chitinophagales</taxon>
        <taxon>Chitinophagaceae</taxon>
        <taxon>Chitinophaga</taxon>
    </lineage>
</organism>
<accession>A0A3E1PA27</accession>
<sequence length="208" mass="24343">MNLPTMHSELEKYLPAFRQQLNKWITFSDEEWAIVSQHLQLKTLRKKEYFTQAGSTCKELGFILSGALRLYHLKDIEEITSYFCLANDFICSYKSFLKQQPGFSYIQAITDTLLITFTYDGLQQLLNHPLTAHKTERFGRLIAEDLIFCYEDRVQAFVTQSPEERYISLLNNNSRILQHIPQHYLANYLGITPVSLSRIRKRILEPGK</sequence>
<dbReference type="Gene3D" id="2.60.120.10">
    <property type="entry name" value="Jelly Rolls"/>
    <property type="match status" value="1"/>
</dbReference>
<name>A0A3E1PA27_9BACT</name>
<dbReference type="InterPro" id="IPR000595">
    <property type="entry name" value="cNMP-bd_dom"/>
</dbReference>
<dbReference type="SUPFAM" id="SSF51206">
    <property type="entry name" value="cAMP-binding domain-like"/>
    <property type="match status" value="1"/>
</dbReference>
<comment type="caution">
    <text evidence="2">The sequence shown here is derived from an EMBL/GenBank/DDBJ whole genome shotgun (WGS) entry which is preliminary data.</text>
</comment>
<dbReference type="Pfam" id="PF00027">
    <property type="entry name" value="cNMP_binding"/>
    <property type="match status" value="1"/>
</dbReference>
<gene>
    <name evidence="2" type="ORF">DXN04_05820</name>
</gene>
<dbReference type="EMBL" id="QTJV01000001">
    <property type="protein sequence ID" value="RFM37014.1"/>
    <property type="molecule type" value="Genomic_DNA"/>
</dbReference>
<protein>
    <submittedName>
        <fullName evidence="2">Crp/Fnr family transcriptional regulator</fullName>
    </submittedName>
</protein>
<dbReference type="InterPro" id="IPR014710">
    <property type="entry name" value="RmlC-like_jellyroll"/>
</dbReference>
<evidence type="ECO:0000313" key="2">
    <source>
        <dbReference type="EMBL" id="RFM37014.1"/>
    </source>
</evidence>
<dbReference type="Proteomes" id="UP000261174">
    <property type="component" value="Unassembled WGS sequence"/>
</dbReference>
<dbReference type="CDD" id="cd00038">
    <property type="entry name" value="CAP_ED"/>
    <property type="match status" value="1"/>
</dbReference>
<evidence type="ECO:0000259" key="1">
    <source>
        <dbReference type="Pfam" id="PF00027"/>
    </source>
</evidence>
<dbReference type="AlphaFoldDB" id="A0A3E1PA27"/>
<keyword evidence="3" id="KW-1185">Reference proteome</keyword>
<reference evidence="2 3" key="1">
    <citation type="submission" date="2018-08" db="EMBL/GenBank/DDBJ databases">
        <title>Chitinophaga sp. K20C18050901, a novel bacterium isolated from forest soil.</title>
        <authorList>
            <person name="Wang C."/>
        </authorList>
    </citation>
    <scope>NUCLEOTIDE SEQUENCE [LARGE SCALE GENOMIC DNA]</scope>
    <source>
        <strain evidence="2 3">K20C18050901</strain>
    </source>
</reference>